<reference evidence="2 3" key="1">
    <citation type="submission" date="2016-10" db="EMBL/GenBank/DDBJ databases">
        <authorList>
            <person name="de Groot N.N."/>
        </authorList>
    </citation>
    <scope>NUCLEOTIDE SEQUENCE [LARGE SCALE GENOMIC DNA]</scope>
    <source>
        <strain evidence="2 3">CGMCC 1.10228</strain>
    </source>
</reference>
<dbReference type="SUPFAM" id="SSF47148">
    <property type="entry name" value="Diol dehydratase, gamma subunit"/>
    <property type="match status" value="1"/>
</dbReference>
<feature type="compositionally biased region" description="Low complexity" evidence="1">
    <location>
        <begin position="18"/>
        <end position="44"/>
    </location>
</feature>
<dbReference type="Gene3D" id="1.10.1510.20">
    <property type="entry name" value="Propanediol/glycerol dehydratase, small subunit"/>
    <property type="match status" value="1"/>
</dbReference>
<evidence type="ECO:0000313" key="2">
    <source>
        <dbReference type="EMBL" id="SDH20616.1"/>
    </source>
</evidence>
<dbReference type="AlphaFoldDB" id="A0A1G8AIG2"/>
<keyword evidence="3" id="KW-1185">Reference proteome</keyword>
<gene>
    <name evidence="2" type="ORF">SAMN04488136_110141</name>
</gene>
<accession>A0A1G8AIG2</accession>
<dbReference type="OrthoDB" id="3732589at2"/>
<dbReference type="STRING" id="861298.SAMN04488136_110141"/>
<dbReference type="InterPro" id="IPR003207">
    <property type="entry name" value="Ppandiol/glycerol_DeHydtase_su"/>
</dbReference>
<dbReference type="NCBIfam" id="NF011971">
    <property type="entry name" value="PRK15443.1-2"/>
    <property type="match status" value="1"/>
</dbReference>
<dbReference type="EMBL" id="FNDD01000010">
    <property type="protein sequence ID" value="SDH20616.1"/>
    <property type="molecule type" value="Genomic_DNA"/>
</dbReference>
<dbReference type="Proteomes" id="UP000198854">
    <property type="component" value="Unassembled WGS sequence"/>
</dbReference>
<evidence type="ECO:0000256" key="1">
    <source>
        <dbReference type="SAM" id="MobiDB-lite"/>
    </source>
</evidence>
<dbReference type="PIRSF" id="PIRSF018505">
    <property type="entry name" value="Prpndl_dhdrts_sm"/>
    <property type="match status" value="1"/>
</dbReference>
<organism evidence="2 3">
    <name type="scientific">Vibrio xiamenensis</name>
    <dbReference type="NCBI Taxonomy" id="861298"/>
    <lineage>
        <taxon>Bacteria</taxon>
        <taxon>Pseudomonadati</taxon>
        <taxon>Pseudomonadota</taxon>
        <taxon>Gammaproteobacteria</taxon>
        <taxon>Vibrionales</taxon>
        <taxon>Vibrionaceae</taxon>
        <taxon>Vibrio</taxon>
    </lineage>
</organism>
<dbReference type="Pfam" id="PF02287">
    <property type="entry name" value="Dehydratase_SU"/>
    <property type="match status" value="1"/>
</dbReference>
<evidence type="ECO:0000313" key="3">
    <source>
        <dbReference type="Proteomes" id="UP000198854"/>
    </source>
</evidence>
<dbReference type="InterPro" id="IPR036091">
    <property type="entry name" value="Prodiol/glycerol_DeHase__sf_su"/>
</dbReference>
<sequence length="178" mass="19495">MNSESIEALVRDVLEKMSSGNTSASAPSASPSAAAPTASHSGASVDDYPLANKHPDWVKTSTGKTLEDMTLENVLSGKVTPQDMRITPEILRIQADIARSAGRDRLALNFERAAELTFVPDERVLEIYNALRPYRSSKEELLAIGDELEQKYHAKVCADYVREAAALYVSRKKLKGDD</sequence>
<dbReference type="RefSeq" id="WP_093273244.1">
    <property type="nucleotide sequence ID" value="NZ_FNDD01000010.1"/>
</dbReference>
<name>A0A1G8AIG2_9VIBR</name>
<feature type="region of interest" description="Disordered" evidence="1">
    <location>
        <begin position="13"/>
        <end position="50"/>
    </location>
</feature>
<protein>
    <submittedName>
        <fullName evidence="2">Propanediol dehydratase small subunit</fullName>
    </submittedName>
</protein>
<proteinExistence type="predicted"/>
<dbReference type="NCBIfam" id="NF011972">
    <property type="entry name" value="PRK15443.1-3"/>
    <property type="match status" value="1"/>
</dbReference>